<dbReference type="InterPro" id="IPR013760">
    <property type="entry name" value="Topo_IIA-like_dom_sf"/>
</dbReference>
<sequence length="288" mass="33007">MTLGDIRPYGMHLHELQNEIQAMGFEDDPVKKFKGEKTDHSYLINTPMSQLTLEEVQKLRGMMDTTCERLRRITQMSWQDAWLADLQLLEKMGDEDDRTCYVCNFTTDVTTDLLEELFTQVGPVEKVALTDKNSHRFAMISFEDEESVPFAVETLDGISLFNIPLRVKPRNGSKHDSTNRSVVDAKRSESSDDPHLSWQSNSRKRDNIGKIISNEEHISNSAPMPPVTVVDSCLPLYSDTSPSSRTFSTSHCKQDYTNRSKFTKRPDSDRRRTFPAKPSENRMFENVS</sequence>
<reference evidence="8" key="2">
    <citation type="journal article" date="2016" name="Sci. Rep.">
        <title>Dictyocaulus viviparus genome, variome and transcriptome elucidate lungworm biology and support future intervention.</title>
        <authorList>
            <person name="McNulty S.N."/>
            <person name="Strube C."/>
            <person name="Rosa B.A."/>
            <person name="Martin J.C."/>
            <person name="Tyagi R."/>
            <person name="Choi Y.J."/>
            <person name="Wang Q."/>
            <person name="Hallsworth Pepin K."/>
            <person name="Zhang X."/>
            <person name="Ozersky P."/>
            <person name="Wilson R.K."/>
            <person name="Sternberg P.W."/>
            <person name="Gasser R.B."/>
            <person name="Mitreva M."/>
        </authorList>
    </citation>
    <scope>NUCLEOTIDE SEQUENCE [LARGE SCALE GENOMIC DNA]</scope>
    <source>
        <strain evidence="8">HannoverDv2000</strain>
    </source>
</reference>
<evidence type="ECO:0000256" key="5">
    <source>
        <dbReference type="SAM" id="MobiDB-lite"/>
    </source>
</evidence>
<keyword evidence="3" id="KW-0539">Nucleus</keyword>
<feature type="compositionally biased region" description="Basic and acidic residues" evidence="5">
    <location>
        <begin position="252"/>
        <end position="272"/>
    </location>
</feature>
<evidence type="ECO:0000313" key="7">
    <source>
        <dbReference type="EMBL" id="KJH51005.1"/>
    </source>
</evidence>
<dbReference type="AlphaFoldDB" id="A0A0D8Y2S2"/>
<dbReference type="Gene3D" id="3.30.70.330">
    <property type="match status" value="1"/>
</dbReference>
<dbReference type="GO" id="GO:0005654">
    <property type="term" value="C:nucleoplasm"/>
    <property type="evidence" value="ECO:0007669"/>
    <property type="project" value="UniProtKB-SubCell"/>
</dbReference>
<feature type="region of interest" description="Disordered" evidence="5">
    <location>
        <begin position="169"/>
        <end position="207"/>
    </location>
</feature>
<feature type="compositionally biased region" description="Basic and acidic residues" evidence="5">
    <location>
        <begin position="173"/>
        <end position="195"/>
    </location>
</feature>
<dbReference type="Gene3D" id="1.10.268.10">
    <property type="entry name" value="Topoisomerase, domain 3"/>
    <property type="match status" value="1"/>
</dbReference>
<protein>
    <recommendedName>
        <fullName evidence="6">RRM domain-containing protein</fullName>
    </recommendedName>
</protein>
<dbReference type="GO" id="GO:0003918">
    <property type="term" value="F:DNA topoisomerase type II (double strand cut, ATP-hydrolyzing) activity"/>
    <property type="evidence" value="ECO:0007669"/>
    <property type="project" value="InterPro"/>
</dbReference>
<reference evidence="7 8" key="1">
    <citation type="submission" date="2013-11" db="EMBL/GenBank/DDBJ databases">
        <title>Draft genome of the bovine lungworm Dictyocaulus viviparus.</title>
        <authorList>
            <person name="Mitreva M."/>
        </authorList>
    </citation>
    <scope>NUCLEOTIDE SEQUENCE [LARGE SCALE GENOMIC DNA]</scope>
    <source>
        <strain evidence="7 8">HannoverDv2000</strain>
    </source>
</reference>
<proteinExistence type="predicted"/>
<dbReference type="PANTHER" id="PTHR13798:SF11">
    <property type="entry name" value="RNA-BINDING PROTEIN 7-RELATED"/>
    <property type="match status" value="1"/>
</dbReference>
<dbReference type="InterPro" id="IPR052285">
    <property type="entry name" value="NEXT_complex_subunit"/>
</dbReference>
<name>A0A0D8Y2S2_DICVI</name>
<dbReference type="EMBL" id="KN716193">
    <property type="protein sequence ID" value="KJH51005.1"/>
    <property type="molecule type" value="Genomic_DNA"/>
</dbReference>
<dbReference type="Proteomes" id="UP000053766">
    <property type="component" value="Unassembled WGS sequence"/>
</dbReference>
<evidence type="ECO:0000256" key="1">
    <source>
        <dbReference type="ARBA" id="ARBA00004642"/>
    </source>
</evidence>
<dbReference type="GO" id="GO:0000381">
    <property type="term" value="P:regulation of alternative mRNA splicing, via spliceosome"/>
    <property type="evidence" value="ECO:0007669"/>
    <property type="project" value="TreeGrafter"/>
</dbReference>
<feature type="domain" description="RRM" evidence="6">
    <location>
        <begin position="98"/>
        <end position="172"/>
    </location>
</feature>
<feature type="region of interest" description="Disordered" evidence="5">
    <location>
        <begin position="240"/>
        <end position="288"/>
    </location>
</feature>
<accession>A0A0D8Y2S2</accession>
<feature type="compositionally biased region" description="Polar residues" evidence="5">
    <location>
        <begin position="240"/>
        <end position="251"/>
    </location>
</feature>
<dbReference type="GO" id="GO:0003677">
    <property type="term" value="F:DNA binding"/>
    <property type="evidence" value="ECO:0007669"/>
    <property type="project" value="InterPro"/>
</dbReference>
<organism evidence="7 8">
    <name type="scientific">Dictyocaulus viviparus</name>
    <name type="common">Bovine lungworm</name>
    <dbReference type="NCBI Taxonomy" id="29172"/>
    <lineage>
        <taxon>Eukaryota</taxon>
        <taxon>Metazoa</taxon>
        <taxon>Ecdysozoa</taxon>
        <taxon>Nematoda</taxon>
        <taxon>Chromadorea</taxon>
        <taxon>Rhabditida</taxon>
        <taxon>Rhabditina</taxon>
        <taxon>Rhabditomorpha</taxon>
        <taxon>Strongyloidea</taxon>
        <taxon>Metastrongylidae</taxon>
        <taxon>Dictyocaulus</taxon>
    </lineage>
</organism>
<dbReference type="InterPro" id="IPR000504">
    <property type="entry name" value="RRM_dom"/>
</dbReference>
<dbReference type="GO" id="GO:0003727">
    <property type="term" value="F:single-stranded RNA binding"/>
    <property type="evidence" value="ECO:0007669"/>
    <property type="project" value="TreeGrafter"/>
</dbReference>
<evidence type="ECO:0000256" key="3">
    <source>
        <dbReference type="ARBA" id="ARBA00023242"/>
    </source>
</evidence>
<dbReference type="InterPro" id="IPR012677">
    <property type="entry name" value="Nucleotide-bd_a/b_plait_sf"/>
</dbReference>
<dbReference type="SUPFAM" id="SSF54928">
    <property type="entry name" value="RNA-binding domain, RBD"/>
    <property type="match status" value="1"/>
</dbReference>
<keyword evidence="2 4" id="KW-0694">RNA-binding</keyword>
<dbReference type="InterPro" id="IPR013757">
    <property type="entry name" value="Topo_IIA_A_a_sf"/>
</dbReference>
<comment type="subcellular location">
    <subcellularLocation>
        <location evidence="1">Nucleus</location>
        <location evidence="1">Nucleoplasm</location>
    </subcellularLocation>
</comment>
<dbReference type="GO" id="GO:0005524">
    <property type="term" value="F:ATP binding"/>
    <property type="evidence" value="ECO:0007669"/>
    <property type="project" value="InterPro"/>
</dbReference>
<dbReference type="Pfam" id="PF00076">
    <property type="entry name" value="RRM_1"/>
    <property type="match status" value="1"/>
</dbReference>
<dbReference type="InterPro" id="IPR035979">
    <property type="entry name" value="RBD_domain_sf"/>
</dbReference>
<dbReference type="STRING" id="29172.A0A0D8Y2S2"/>
<dbReference type="SMART" id="SM00360">
    <property type="entry name" value="RRM"/>
    <property type="match status" value="1"/>
</dbReference>
<evidence type="ECO:0000313" key="8">
    <source>
        <dbReference type="Proteomes" id="UP000053766"/>
    </source>
</evidence>
<evidence type="ECO:0000259" key="6">
    <source>
        <dbReference type="PROSITE" id="PS50102"/>
    </source>
</evidence>
<evidence type="ECO:0000256" key="2">
    <source>
        <dbReference type="ARBA" id="ARBA00022884"/>
    </source>
</evidence>
<dbReference type="PROSITE" id="PS50102">
    <property type="entry name" value="RRM"/>
    <property type="match status" value="1"/>
</dbReference>
<evidence type="ECO:0000256" key="4">
    <source>
        <dbReference type="PROSITE-ProRule" id="PRU00176"/>
    </source>
</evidence>
<dbReference type="PANTHER" id="PTHR13798">
    <property type="entry name" value="RNA BINDING MOTIF RBM PROTEIN -RELATED"/>
    <property type="match status" value="1"/>
</dbReference>
<gene>
    <name evidence="7" type="ORF">DICVIV_02863</name>
</gene>
<dbReference type="OrthoDB" id="5852084at2759"/>
<keyword evidence="8" id="KW-1185">Reference proteome</keyword>
<feature type="compositionally biased region" description="Basic and acidic residues" evidence="5">
    <location>
        <begin position="279"/>
        <end position="288"/>
    </location>
</feature>
<dbReference type="SUPFAM" id="SSF56719">
    <property type="entry name" value="Type II DNA topoisomerase"/>
    <property type="match status" value="1"/>
</dbReference>